<evidence type="ECO:0000313" key="3">
    <source>
        <dbReference type="EnsemblPlants" id="KRH51954"/>
    </source>
</evidence>
<evidence type="ECO:0000313" key="4">
    <source>
        <dbReference type="Proteomes" id="UP000008827"/>
    </source>
</evidence>
<proteinExistence type="predicted"/>
<dbReference type="Proteomes" id="UP000008827">
    <property type="component" value="Chromosome 6"/>
</dbReference>
<protein>
    <submittedName>
        <fullName evidence="2 3">Uncharacterized protein</fullName>
    </submittedName>
</protein>
<accession>A0A0R0JFG7</accession>
<dbReference type="EnsemblPlants" id="KRH51954">
    <property type="protein sequence ID" value="KRH51954"/>
    <property type="gene ID" value="GLYMA_06G037500"/>
</dbReference>
<feature type="signal peptide" evidence="1">
    <location>
        <begin position="1"/>
        <end position="20"/>
    </location>
</feature>
<gene>
    <name evidence="2" type="ORF">GLYMA_06G037500</name>
</gene>
<feature type="chain" id="PRO_5014522062" evidence="1">
    <location>
        <begin position="21"/>
        <end position="67"/>
    </location>
</feature>
<organism evidence="2">
    <name type="scientific">Glycine max</name>
    <name type="common">Soybean</name>
    <name type="synonym">Glycine hispida</name>
    <dbReference type="NCBI Taxonomy" id="3847"/>
    <lineage>
        <taxon>Eukaryota</taxon>
        <taxon>Viridiplantae</taxon>
        <taxon>Streptophyta</taxon>
        <taxon>Embryophyta</taxon>
        <taxon>Tracheophyta</taxon>
        <taxon>Spermatophyta</taxon>
        <taxon>Magnoliopsida</taxon>
        <taxon>eudicotyledons</taxon>
        <taxon>Gunneridae</taxon>
        <taxon>Pentapetalae</taxon>
        <taxon>rosids</taxon>
        <taxon>fabids</taxon>
        <taxon>Fabales</taxon>
        <taxon>Fabaceae</taxon>
        <taxon>Papilionoideae</taxon>
        <taxon>50 kb inversion clade</taxon>
        <taxon>NPAAA clade</taxon>
        <taxon>indigoferoid/millettioid clade</taxon>
        <taxon>Phaseoleae</taxon>
        <taxon>Glycine</taxon>
        <taxon>Glycine subgen. Soja</taxon>
    </lineage>
</organism>
<evidence type="ECO:0000256" key="1">
    <source>
        <dbReference type="SAM" id="SignalP"/>
    </source>
</evidence>
<name>A0A0R0JFG7_SOYBN</name>
<sequence>MLFLHSAYLLLVSSINRVSPISSSIYAWVVRWWQSISITIINRPSIIRPTPSIAEICSKLLPKHITG</sequence>
<dbReference type="AlphaFoldDB" id="A0A0R0JFG7"/>
<dbReference type="Gramene" id="KRH51954">
    <property type="protein sequence ID" value="KRH51954"/>
    <property type="gene ID" value="GLYMA_06G037500"/>
</dbReference>
<dbReference type="EMBL" id="CM000839">
    <property type="protein sequence ID" value="KRH51954.1"/>
    <property type="molecule type" value="Genomic_DNA"/>
</dbReference>
<reference evidence="2" key="3">
    <citation type="submission" date="2018-07" db="EMBL/GenBank/DDBJ databases">
        <title>WGS assembly of Glycine max.</title>
        <authorList>
            <person name="Schmutz J."/>
            <person name="Cannon S."/>
            <person name="Schlueter J."/>
            <person name="Ma J."/>
            <person name="Mitros T."/>
            <person name="Nelson W."/>
            <person name="Hyten D."/>
            <person name="Song Q."/>
            <person name="Thelen J."/>
            <person name="Cheng J."/>
            <person name="Xu D."/>
            <person name="Hellsten U."/>
            <person name="May G."/>
            <person name="Yu Y."/>
            <person name="Sakurai T."/>
            <person name="Umezawa T."/>
            <person name="Bhattacharyya M."/>
            <person name="Sandhu D."/>
            <person name="Valliyodan B."/>
            <person name="Lindquist E."/>
            <person name="Peto M."/>
            <person name="Grant D."/>
            <person name="Shu S."/>
            <person name="Goodstein D."/>
            <person name="Barry K."/>
            <person name="Futrell-Griggs M."/>
            <person name="Abernathy B."/>
            <person name="Du J."/>
            <person name="Tian Z."/>
            <person name="Zhu L."/>
            <person name="Gill N."/>
            <person name="Joshi T."/>
            <person name="Libault M."/>
            <person name="Sethuraman A."/>
            <person name="Zhang X."/>
            <person name="Shinozaki K."/>
            <person name="Nguyen H."/>
            <person name="Wing R."/>
            <person name="Cregan P."/>
            <person name="Specht J."/>
            <person name="Grimwood J."/>
            <person name="Rokhsar D."/>
            <person name="Stacey G."/>
            <person name="Shoemaker R."/>
            <person name="Jackson S."/>
        </authorList>
    </citation>
    <scope>NUCLEOTIDE SEQUENCE</scope>
    <source>
        <tissue evidence="2">Callus</tissue>
    </source>
</reference>
<keyword evidence="4" id="KW-1185">Reference proteome</keyword>
<dbReference type="InParanoid" id="A0A0R0JFG7"/>
<reference evidence="3" key="2">
    <citation type="submission" date="2018-02" db="UniProtKB">
        <authorList>
            <consortium name="EnsemblPlants"/>
        </authorList>
    </citation>
    <scope>IDENTIFICATION</scope>
    <source>
        <strain evidence="3">Williams 82</strain>
    </source>
</reference>
<keyword evidence="1" id="KW-0732">Signal</keyword>
<evidence type="ECO:0000313" key="2">
    <source>
        <dbReference type="EMBL" id="KRH51954.1"/>
    </source>
</evidence>
<reference evidence="2 3" key="1">
    <citation type="journal article" date="2010" name="Nature">
        <title>Genome sequence of the palaeopolyploid soybean.</title>
        <authorList>
            <person name="Schmutz J."/>
            <person name="Cannon S.B."/>
            <person name="Schlueter J."/>
            <person name="Ma J."/>
            <person name="Mitros T."/>
            <person name="Nelson W."/>
            <person name="Hyten D.L."/>
            <person name="Song Q."/>
            <person name="Thelen J.J."/>
            <person name="Cheng J."/>
            <person name="Xu D."/>
            <person name="Hellsten U."/>
            <person name="May G.D."/>
            <person name="Yu Y."/>
            <person name="Sakurai T."/>
            <person name="Umezawa T."/>
            <person name="Bhattacharyya M.K."/>
            <person name="Sandhu D."/>
            <person name="Valliyodan B."/>
            <person name="Lindquist E."/>
            <person name="Peto M."/>
            <person name="Grant D."/>
            <person name="Shu S."/>
            <person name="Goodstein D."/>
            <person name="Barry K."/>
            <person name="Futrell-Griggs M."/>
            <person name="Abernathy B."/>
            <person name="Du J."/>
            <person name="Tian Z."/>
            <person name="Zhu L."/>
            <person name="Gill N."/>
            <person name="Joshi T."/>
            <person name="Libault M."/>
            <person name="Sethuraman A."/>
            <person name="Zhang X.-C."/>
            <person name="Shinozaki K."/>
            <person name="Nguyen H.T."/>
            <person name="Wing R.A."/>
            <person name="Cregan P."/>
            <person name="Specht J."/>
            <person name="Grimwood J."/>
            <person name="Rokhsar D."/>
            <person name="Stacey G."/>
            <person name="Shoemaker R.C."/>
            <person name="Jackson S.A."/>
        </authorList>
    </citation>
    <scope>NUCLEOTIDE SEQUENCE</scope>
    <source>
        <strain evidence="3">cv. Williams 82</strain>
        <tissue evidence="2">Callus</tissue>
    </source>
</reference>